<dbReference type="GO" id="GO:0032259">
    <property type="term" value="P:methylation"/>
    <property type="evidence" value="ECO:0007669"/>
    <property type="project" value="UniProtKB-KW"/>
</dbReference>
<reference evidence="4" key="1">
    <citation type="journal article" date="2014" name="Front. Microbiol.">
        <title>High frequency of phylogenetically diverse reductive dehalogenase-homologous genes in deep subseafloor sedimentary metagenomes.</title>
        <authorList>
            <person name="Kawai M."/>
            <person name="Futagami T."/>
            <person name="Toyoda A."/>
            <person name="Takaki Y."/>
            <person name="Nishi S."/>
            <person name="Hori S."/>
            <person name="Arai W."/>
            <person name="Tsubouchi T."/>
            <person name="Morono Y."/>
            <person name="Uchiyama I."/>
            <person name="Ito T."/>
            <person name="Fujiyama A."/>
            <person name="Inagaki F."/>
            <person name="Takami H."/>
        </authorList>
    </citation>
    <scope>NUCLEOTIDE SEQUENCE</scope>
    <source>
        <strain evidence="4">Expedition CK06-06</strain>
    </source>
</reference>
<evidence type="ECO:0000256" key="2">
    <source>
        <dbReference type="ARBA" id="ARBA00022679"/>
    </source>
</evidence>
<evidence type="ECO:0000256" key="1">
    <source>
        <dbReference type="ARBA" id="ARBA00022603"/>
    </source>
</evidence>
<dbReference type="Gene3D" id="3.40.50.150">
    <property type="entry name" value="Vaccinia Virus protein VP39"/>
    <property type="match status" value="1"/>
</dbReference>
<gene>
    <name evidence="4" type="ORF">S06H3_12729</name>
</gene>
<accession>X1KRR3</accession>
<name>X1KRR3_9ZZZZ</name>
<dbReference type="InterPro" id="IPR026170">
    <property type="entry name" value="FAM173A/B"/>
</dbReference>
<keyword evidence="1" id="KW-0489">Methyltransferase</keyword>
<keyword evidence="3" id="KW-0949">S-adenosyl-L-methionine</keyword>
<evidence type="ECO:0000313" key="4">
    <source>
        <dbReference type="EMBL" id="GAI09772.1"/>
    </source>
</evidence>
<protein>
    <submittedName>
        <fullName evidence="4">Uncharacterized protein</fullName>
    </submittedName>
</protein>
<dbReference type="AlphaFoldDB" id="X1KRR3"/>
<dbReference type="PANTHER" id="PTHR13610:SF11">
    <property type="entry name" value="METHYLTRANSFERASE DOMAIN-CONTAINING PROTEIN"/>
    <property type="match status" value="1"/>
</dbReference>
<dbReference type="SUPFAM" id="SSF53335">
    <property type="entry name" value="S-adenosyl-L-methionine-dependent methyltransferases"/>
    <property type="match status" value="1"/>
</dbReference>
<dbReference type="GO" id="GO:0016279">
    <property type="term" value="F:protein-lysine N-methyltransferase activity"/>
    <property type="evidence" value="ECO:0007669"/>
    <property type="project" value="InterPro"/>
</dbReference>
<keyword evidence="2" id="KW-0808">Transferase</keyword>
<dbReference type="EMBL" id="BARV01006221">
    <property type="protein sequence ID" value="GAI09772.1"/>
    <property type="molecule type" value="Genomic_DNA"/>
</dbReference>
<dbReference type="InterPro" id="IPR029063">
    <property type="entry name" value="SAM-dependent_MTases_sf"/>
</dbReference>
<comment type="caution">
    <text evidence="4">The sequence shown here is derived from an EMBL/GenBank/DDBJ whole genome shotgun (WGS) entry which is preliminary data.</text>
</comment>
<dbReference type="PANTHER" id="PTHR13610">
    <property type="entry name" value="METHYLTRANSFERASE DOMAIN-CONTAINING PROTEIN"/>
    <property type="match status" value="1"/>
</dbReference>
<evidence type="ECO:0000256" key="3">
    <source>
        <dbReference type="ARBA" id="ARBA00022691"/>
    </source>
</evidence>
<proteinExistence type="predicted"/>
<organism evidence="4">
    <name type="scientific">marine sediment metagenome</name>
    <dbReference type="NCBI Taxonomy" id="412755"/>
    <lineage>
        <taxon>unclassified sequences</taxon>
        <taxon>metagenomes</taxon>
        <taxon>ecological metagenomes</taxon>
    </lineage>
</organism>
<sequence length="112" mass="12854">MASQEYGARSVGIEADPFRYLYTWVRIMFSGLNKKTGVIWGNFFGRDLGQASVVTLFLSGSANNSLKRKLTQELKPGSRIVSYYWTINGWKPKKVDRKFQVYLYEIGSEIDI</sequence>